<keyword evidence="2" id="KW-1185">Reference proteome</keyword>
<dbReference type="InterPro" id="IPR036291">
    <property type="entry name" value="NAD(P)-bd_dom_sf"/>
</dbReference>
<proteinExistence type="predicted"/>
<comment type="caution">
    <text evidence="1">The sequence shown here is derived from an EMBL/GenBank/DDBJ whole genome shotgun (WGS) entry which is preliminary data.</text>
</comment>
<dbReference type="SUPFAM" id="SSF51735">
    <property type="entry name" value="NAD(P)-binding Rossmann-fold domains"/>
    <property type="match status" value="1"/>
</dbReference>
<name>A0ABQ1MID1_9BURK</name>
<dbReference type="Gene3D" id="3.40.50.720">
    <property type="entry name" value="NAD(P)-binding Rossmann-like Domain"/>
    <property type="match status" value="1"/>
</dbReference>
<gene>
    <name evidence="1" type="ORF">GCM10011400_30010</name>
</gene>
<sequence length="78" mass="8859">MLPLTALPQRFLEKGDKTLQLRRPMRVGQMHHMDRPGWRRPVGYVGEAEDLAQTYLHLMTNRYVTGQTVVVDGGGVLV</sequence>
<dbReference type="EMBL" id="BMHL01000004">
    <property type="protein sequence ID" value="GGC41195.1"/>
    <property type="molecule type" value="Genomic_DNA"/>
</dbReference>
<reference evidence="2" key="1">
    <citation type="journal article" date="2019" name="Int. J. Syst. Evol. Microbiol.">
        <title>The Global Catalogue of Microorganisms (GCM) 10K type strain sequencing project: providing services to taxonomists for standard genome sequencing and annotation.</title>
        <authorList>
            <consortium name="The Broad Institute Genomics Platform"/>
            <consortium name="The Broad Institute Genome Sequencing Center for Infectious Disease"/>
            <person name="Wu L."/>
            <person name="Ma J."/>
        </authorList>
    </citation>
    <scope>NUCLEOTIDE SEQUENCE [LARGE SCALE GENOMIC DNA]</scope>
    <source>
        <strain evidence="2">CGMCC 1.15103</strain>
    </source>
</reference>
<dbReference type="RefSeq" id="WP_175171902.1">
    <property type="nucleotide sequence ID" value="NZ_BMHL01000004.1"/>
</dbReference>
<organism evidence="1 2">
    <name type="scientific">Paraburkholderia caffeinilytica</name>
    <dbReference type="NCBI Taxonomy" id="1761016"/>
    <lineage>
        <taxon>Bacteria</taxon>
        <taxon>Pseudomonadati</taxon>
        <taxon>Pseudomonadota</taxon>
        <taxon>Betaproteobacteria</taxon>
        <taxon>Burkholderiales</taxon>
        <taxon>Burkholderiaceae</taxon>
        <taxon>Paraburkholderia</taxon>
    </lineage>
</organism>
<protein>
    <submittedName>
        <fullName evidence="1">Uncharacterized protein</fullName>
    </submittedName>
</protein>
<accession>A0ABQ1MID1</accession>
<evidence type="ECO:0000313" key="2">
    <source>
        <dbReference type="Proteomes" id="UP000602004"/>
    </source>
</evidence>
<dbReference type="Proteomes" id="UP000602004">
    <property type="component" value="Unassembled WGS sequence"/>
</dbReference>
<evidence type="ECO:0000313" key="1">
    <source>
        <dbReference type="EMBL" id="GGC41195.1"/>
    </source>
</evidence>